<evidence type="ECO:0000256" key="1">
    <source>
        <dbReference type="SAM" id="Phobius"/>
    </source>
</evidence>
<dbReference type="Proteomes" id="UP000193484">
    <property type="component" value="Unassembled WGS sequence"/>
</dbReference>
<dbReference type="STRING" id="1793.AWC04_03150"/>
<proteinExistence type="predicted"/>
<evidence type="ECO:0000313" key="4">
    <source>
        <dbReference type="Proteomes" id="UP000193484"/>
    </source>
</evidence>
<gene>
    <name evidence="3" type="ORF">AWC04_03150</name>
</gene>
<dbReference type="PANTHER" id="PTHR40763:SF4">
    <property type="entry name" value="DUF1707 DOMAIN-CONTAINING PROTEIN"/>
    <property type="match status" value="1"/>
</dbReference>
<accession>A0A1X1RJK1</accession>
<dbReference type="RefSeq" id="WP_085092997.1">
    <property type="nucleotide sequence ID" value="NZ_AP022603.1"/>
</dbReference>
<dbReference type="Pfam" id="PF08044">
    <property type="entry name" value="DUF1707"/>
    <property type="match status" value="1"/>
</dbReference>
<feature type="transmembrane region" description="Helical" evidence="1">
    <location>
        <begin position="83"/>
        <end position="105"/>
    </location>
</feature>
<comment type="caution">
    <text evidence="3">The sequence shown here is derived from an EMBL/GenBank/DDBJ whole genome shotgun (WGS) entry which is preliminary data.</text>
</comment>
<keyword evidence="4" id="KW-1185">Reference proteome</keyword>
<evidence type="ECO:0000259" key="2">
    <source>
        <dbReference type="Pfam" id="PF08044"/>
    </source>
</evidence>
<dbReference type="PANTHER" id="PTHR40763">
    <property type="entry name" value="MEMBRANE PROTEIN-RELATED"/>
    <property type="match status" value="1"/>
</dbReference>
<keyword evidence="1" id="KW-1133">Transmembrane helix</keyword>
<organism evidence="3 4">
    <name type="scientific">Mycolicibacterium fallax</name>
    <name type="common">Mycobacterium fallax</name>
    <dbReference type="NCBI Taxonomy" id="1793"/>
    <lineage>
        <taxon>Bacteria</taxon>
        <taxon>Bacillati</taxon>
        <taxon>Actinomycetota</taxon>
        <taxon>Actinomycetes</taxon>
        <taxon>Mycobacteriales</taxon>
        <taxon>Mycobacteriaceae</taxon>
        <taxon>Mycolicibacterium</taxon>
    </lineage>
</organism>
<name>A0A1X1RJK1_MYCFA</name>
<keyword evidence="1" id="KW-0472">Membrane</keyword>
<dbReference type="EMBL" id="LQOJ01000018">
    <property type="protein sequence ID" value="ORV07706.1"/>
    <property type="molecule type" value="Genomic_DNA"/>
</dbReference>
<evidence type="ECO:0000313" key="3">
    <source>
        <dbReference type="EMBL" id="ORV07706.1"/>
    </source>
</evidence>
<reference evidence="3 4" key="1">
    <citation type="submission" date="2016-01" db="EMBL/GenBank/DDBJ databases">
        <title>The new phylogeny of the genus Mycobacterium.</title>
        <authorList>
            <person name="Tarcisio F."/>
            <person name="Conor M."/>
            <person name="Antonella G."/>
            <person name="Elisabetta G."/>
            <person name="Giulia F.S."/>
            <person name="Sara T."/>
            <person name="Anna F."/>
            <person name="Clotilde B."/>
            <person name="Roberto B."/>
            <person name="Veronica D.S."/>
            <person name="Fabio R."/>
            <person name="Monica P."/>
            <person name="Olivier J."/>
            <person name="Enrico T."/>
            <person name="Nicola S."/>
        </authorList>
    </citation>
    <scope>NUCLEOTIDE SEQUENCE [LARGE SCALE GENOMIC DNA]</scope>
    <source>
        <strain evidence="3 4">DSM 44179</strain>
    </source>
</reference>
<dbReference type="AlphaFoldDB" id="A0A1X1RJK1"/>
<feature type="domain" description="DUF1707" evidence="2">
    <location>
        <begin position="9"/>
        <end position="61"/>
    </location>
</feature>
<keyword evidence="1" id="KW-0812">Transmembrane</keyword>
<protein>
    <recommendedName>
        <fullName evidence="2">DUF1707 domain-containing protein</fullName>
    </recommendedName>
</protein>
<dbReference type="OrthoDB" id="4753163at2"/>
<sequence>MATRRTARTRAKDSDRNDACAVLDGALADGQLSGEEHRQRVATATAATTLGELQTLVADLQTDGAPVRLPDLNQGPPRPAPGWGLRAAIAGALVLLGIGIGWGLYGTSSSPLSRAPDPGAAPDGVAPVVLTPPRQLHSLGGLTGLFTQMRERFGDTTGYRLVVYPDYASLDFPDRADERRKFSSVYRGGWDDPRPSARSSGDRVVDLTKFDTAAIVGVLRGAPETLGIAPAEVNNRYLIIEPSGDPQTPEAVLISVYVSAEFGSGSLTLHPDGTLTRINYPG</sequence>
<dbReference type="InterPro" id="IPR012551">
    <property type="entry name" value="DUF1707_SHOCT-like"/>
</dbReference>